<dbReference type="SMART" id="SM00507">
    <property type="entry name" value="HNHc"/>
    <property type="match status" value="1"/>
</dbReference>
<keyword evidence="3" id="KW-0255">Endonuclease</keyword>
<dbReference type="GO" id="GO:0003676">
    <property type="term" value="F:nucleic acid binding"/>
    <property type="evidence" value="ECO:0007669"/>
    <property type="project" value="InterPro"/>
</dbReference>
<reference evidence="3" key="1">
    <citation type="submission" date="2021-01" db="EMBL/GenBank/DDBJ databases">
        <title>YIM 132084 draft genome.</title>
        <authorList>
            <person name="An D."/>
        </authorList>
    </citation>
    <scope>NUCLEOTIDE SEQUENCE</scope>
    <source>
        <strain evidence="3">YIM 132084</strain>
    </source>
</reference>
<dbReference type="Pfam" id="PF01844">
    <property type="entry name" value="HNH"/>
    <property type="match status" value="1"/>
</dbReference>
<accession>A0A939BXK0</accession>
<dbReference type="CDD" id="cd00085">
    <property type="entry name" value="HNHc"/>
    <property type="match status" value="1"/>
</dbReference>
<comment type="caution">
    <text evidence="3">The sequence shown here is derived from an EMBL/GenBank/DDBJ whole genome shotgun (WGS) entry which is preliminary data.</text>
</comment>
<gene>
    <name evidence="3" type="ORF">JL106_15250</name>
</gene>
<evidence type="ECO:0000256" key="1">
    <source>
        <dbReference type="SAM" id="MobiDB-lite"/>
    </source>
</evidence>
<feature type="region of interest" description="Disordered" evidence="1">
    <location>
        <begin position="80"/>
        <end position="133"/>
    </location>
</feature>
<proteinExistence type="predicted"/>
<dbReference type="InterPro" id="IPR003615">
    <property type="entry name" value="HNH_nuc"/>
</dbReference>
<name>A0A939BXK0_9ACTN</name>
<dbReference type="Gene3D" id="1.10.30.50">
    <property type="match status" value="1"/>
</dbReference>
<dbReference type="InterPro" id="IPR002711">
    <property type="entry name" value="HNH"/>
</dbReference>
<protein>
    <submittedName>
        <fullName evidence="3">HNH endonuclease</fullName>
    </submittedName>
</protein>
<keyword evidence="4" id="KW-1185">Reference proteome</keyword>
<evidence type="ECO:0000313" key="3">
    <source>
        <dbReference type="EMBL" id="MBM9468638.1"/>
    </source>
</evidence>
<dbReference type="GO" id="GO:0008270">
    <property type="term" value="F:zinc ion binding"/>
    <property type="evidence" value="ECO:0007669"/>
    <property type="project" value="InterPro"/>
</dbReference>
<sequence length="133" mass="14683">MFIRRLFQDPAGNLTHADPRRRRLAHLDRQFLIARDGTCRTPWCDAPIRRSDHIQPYAADGPTVLDNGQGLCARCNLTKDEDGWRTTGTGPTTVVTTPTGDQYASAPPAPPRSEPWSTAATSFGVPPRPEFVQ</sequence>
<dbReference type="AlphaFoldDB" id="A0A939BXK0"/>
<feature type="domain" description="HNH nuclease" evidence="2">
    <location>
        <begin position="27"/>
        <end position="77"/>
    </location>
</feature>
<feature type="compositionally biased region" description="Low complexity" evidence="1">
    <location>
        <begin position="86"/>
        <end position="106"/>
    </location>
</feature>
<dbReference type="GO" id="GO:0004519">
    <property type="term" value="F:endonuclease activity"/>
    <property type="evidence" value="ECO:0007669"/>
    <property type="project" value="UniProtKB-KW"/>
</dbReference>
<dbReference type="EMBL" id="JAERWK010000020">
    <property type="protein sequence ID" value="MBM9468638.1"/>
    <property type="molecule type" value="Genomic_DNA"/>
</dbReference>
<evidence type="ECO:0000259" key="2">
    <source>
        <dbReference type="SMART" id="SM00507"/>
    </source>
</evidence>
<dbReference type="Proteomes" id="UP000663792">
    <property type="component" value="Unassembled WGS sequence"/>
</dbReference>
<keyword evidence="3" id="KW-0378">Hydrolase</keyword>
<organism evidence="3 4">
    <name type="scientific">Nakamurella leprariae</name>
    <dbReference type="NCBI Taxonomy" id="2803911"/>
    <lineage>
        <taxon>Bacteria</taxon>
        <taxon>Bacillati</taxon>
        <taxon>Actinomycetota</taxon>
        <taxon>Actinomycetes</taxon>
        <taxon>Nakamurellales</taxon>
        <taxon>Nakamurellaceae</taxon>
        <taxon>Nakamurella</taxon>
    </lineage>
</organism>
<evidence type="ECO:0000313" key="4">
    <source>
        <dbReference type="Proteomes" id="UP000663792"/>
    </source>
</evidence>
<keyword evidence="3" id="KW-0540">Nuclease</keyword>